<evidence type="ECO:0000313" key="4">
    <source>
        <dbReference type="EMBL" id="AFD05766.1"/>
    </source>
</evidence>
<evidence type="ECO:0000259" key="3">
    <source>
        <dbReference type="SMART" id="SM00829"/>
    </source>
</evidence>
<sequence length="318" mass="34458">MKALCFDRFGDADVLYYGEVADPNLKQGEVMVELKAIGLNFADVYRRKGNYHLKGNPPYIAGYEGAGVVINNNGSSKFKIGDRVGFADVPFANAALVAVPETHLIPLPEKITFETAAASLLQGLTAQYLATDSHAVSQGEFVLIHAVAGGVGQLLTQICKLKGATVIGLTSSPEKAAIAHHAGVDEIFLYSENWVEKVINYTKGVHITYDSVGSTLTNSFTATRDTGHVVFYGMSGGDPAPVDPRMLMDTSKTLTGGDLWSYLTSGEERIKRSNQLFEWIIAGQIKLDEPTKFRLSEGADAHRYLESRKSTGKILLIP</sequence>
<dbReference type="GO" id="GO:0035925">
    <property type="term" value="F:mRNA 3'-UTR AU-rich region binding"/>
    <property type="evidence" value="ECO:0007669"/>
    <property type="project" value="TreeGrafter"/>
</dbReference>
<protein>
    <submittedName>
        <fullName evidence="4">Zn-dependent oxidoreductase, NADPH:quinone reductase</fullName>
    </submittedName>
</protein>
<dbReference type="Gene3D" id="3.40.50.720">
    <property type="entry name" value="NAD(P)-binding Rossmann-like Domain"/>
    <property type="match status" value="1"/>
</dbReference>
<dbReference type="eggNOG" id="COG0604">
    <property type="taxonomic scope" value="Bacteria"/>
</dbReference>
<gene>
    <name evidence="4" type="ordered locus">Solca_0641</name>
</gene>
<dbReference type="SUPFAM" id="SSF51735">
    <property type="entry name" value="NAD(P)-binding Rossmann-fold domains"/>
    <property type="match status" value="1"/>
</dbReference>
<name>H8KY28_SOLCM</name>
<evidence type="ECO:0000313" key="5">
    <source>
        <dbReference type="Proteomes" id="UP000007590"/>
    </source>
</evidence>
<proteinExistence type="predicted"/>
<keyword evidence="2" id="KW-0560">Oxidoreductase</keyword>
<evidence type="ECO:0000256" key="1">
    <source>
        <dbReference type="ARBA" id="ARBA00022857"/>
    </source>
</evidence>
<evidence type="ECO:0000256" key="2">
    <source>
        <dbReference type="ARBA" id="ARBA00023002"/>
    </source>
</evidence>
<dbReference type="AlphaFoldDB" id="H8KY28"/>
<dbReference type="InterPro" id="IPR047618">
    <property type="entry name" value="QOR-like"/>
</dbReference>
<dbReference type="KEGG" id="scn:Solca_0641"/>
<dbReference type="InterPro" id="IPR013149">
    <property type="entry name" value="ADH-like_C"/>
</dbReference>
<reference evidence="4" key="1">
    <citation type="submission" date="2012-02" db="EMBL/GenBank/DDBJ databases">
        <title>The complete genome of Solitalea canadensis DSM 3403.</title>
        <authorList>
            <consortium name="US DOE Joint Genome Institute (JGI-PGF)"/>
            <person name="Lucas S."/>
            <person name="Copeland A."/>
            <person name="Lapidus A."/>
            <person name="Glavina del Rio T."/>
            <person name="Dalin E."/>
            <person name="Tice H."/>
            <person name="Bruce D."/>
            <person name="Goodwin L."/>
            <person name="Pitluck S."/>
            <person name="Peters L."/>
            <person name="Ovchinnikova G."/>
            <person name="Lu M."/>
            <person name="Kyrpides N."/>
            <person name="Mavromatis K."/>
            <person name="Ivanova N."/>
            <person name="Brettin T."/>
            <person name="Detter J.C."/>
            <person name="Han C."/>
            <person name="Larimer F."/>
            <person name="Land M."/>
            <person name="Hauser L."/>
            <person name="Markowitz V."/>
            <person name="Cheng J.-F."/>
            <person name="Hugenholtz P."/>
            <person name="Woyke T."/>
            <person name="Wu D."/>
            <person name="Spring S."/>
            <person name="Schroeder M."/>
            <person name="Kopitz M."/>
            <person name="Brambilla E."/>
            <person name="Klenk H.-P."/>
            <person name="Eisen J.A."/>
        </authorList>
    </citation>
    <scope>NUCLEOTIDE SEQUENCE</scope>
    <source>
        <strain evidence="4">DSM 3403</strain>
    </source>
</reference>
<dbReference type="SUPFAM" id="SSF50129">
    <property type="entry name" value="GroES-like"/>
    <property type="match status" value="1"/>
</dbReference>
<dbReference type="Pfam" id="PF08240">
    <property type="entry name" value="ADH_N"/>
    <property type="match status" value="1"/>
</dbReference>
<dbReference type="PANTHER" id="PTHR48106:SF13">
    <property type="entry name" value="QUINONE OXIDOREDUCTASE-RELATED"/>
    <property type="match status" value="1"/>
</dbReference>
<keyword evidence="1" id="KW-0521">NADP</keyword>
<dbReference type="HOGENOM" id="CLU_026673_3_1_10"/>
<dbReference type="GO" id="GO:0005829">
    <property type="term" value="C:cytosol"/>
    <property type="evidence" value="ECO:0007669"/>
    <property type="project" value="TreeGrafter"/>
</dbReference>
<dbReference type="OrthoDB" id="9787435at2"/>
<dbReference type="EMBL" id="CP003349">
    <property type="protein sequence ID" value="AFD05766.1"/>
    <property type="molecule type" value="Genomic_DNA"/>
</dbReference>
<dbReference type="CDD" id="cd05286">
    <property type="entry name" value="QOR2"/>
    <property type="match status" value="1"/>
</dbReference>
<dbReference type="GO" id="GO:0070402">
    <property type="term" value="F:NADPH binding"/>
    <property type="evidence" value="ECO:0007669"/>
    <property type="project" value="TreeGrafter"/>
</dbReference>
<dbReference type="InterPro" id="IPR020843">
    <property type="entry name" value="ER"/>
</dbReference>
<dbReference type="PANTHER" id="PTHR48106">
    <property type="entry name" value="QUINONE OXIDOREDUCTASE PIG3-RELATED"/>
    <property type="match status" value="1"/>
</dbReference>
<dbReference type="STRING" id="929556.Solca_0641"/>
<accession>H8KY28</accession>
<keyword evidence="5" id="KW-1185">Reference proteome</keyword>
<dbReference type="Gene3D" id="3.90.180.10">
    <property type="entry name" value="Medium-chain alcohol dehydrogenases, catalytic domain"/>
    <property type="match status" value="1"/>
</dbReference>
<feature type="domain" description="Enoyl reductase (ER)" evidence="3">
    <location>
        <begin position="10"/>
        <end position="316"/>
    </location>
</feature>
<dbReference type="RefSeq" id="WP_014678994.1">
    <property type="nucleotide sequence ID" value="NC_017770.1"/>
</dbReference>
<dbReference type="Proteomes" id="UP000007590">
    <property type="component" value="Chromosome"/>
</dbReference>
<dbReference type="GO" id="GO:0003960">
    <property type="term" value="F:quinone reductase (NADPH) activity"/>
    <property type="evidence" value="ECO:0007669"/>
    <property type="project" value="InterPro"/>
</dbReference>
<dbReference type="InterPro" id="IPR013154">
    <property type="entry name" value="ADH-like_N"/>
</dbReference>
<dbReference type="Pfam" id="PF00107">
    <property type="entry name" value="ADH_zinc_N"/>
    <property type="match status" value="1"/>
</dbReference>
<dbReference type="SMART" id="SM00829">
    <property type="entry name" value="PKS_ER"/>
    <property type="match status" value="1"/>
</dbReference>
<organism evidence="4 5">
    <name type="scientific">Solitalea canadensis (strain ATCC 29591 / DSM 3403 / JCM 21819 / LMG 8368 / NBRC 15130 / NCIMB 12057 / USAM 9D)</name>
    <name type="common">Flexibacter canadensis</name>
    <dbReference type="NCBI Taxonomy" id="929556"/>
    <lineage>
        <taxon>Bacteria</taxon>
        <taxon>Pseudomonadati</taxon>
        <taxon>Bacteroidota</taxon>
        <taxon>Sphingobacteriia</taxon>
        <taxon>Sphingobacteriales</taxon>
        <taxon>Sphingobacteriaceae</taxon>
        <taxon>Solitalea</taxon>
    </lineage>
</organism>
<dbReference type="InterPro" id="IPR011032">
    <property type="entry name" value="GroES-like_sf"/>
</dbReference>
<dbReference type="InterPro" id="IPR036291">
    <property type="entry name" value="NAD(P)-bd_dom_sf"/>
</dbReference>